<evidence type="ECO:0000313" key="3">
    <source>
        <dbReference type="EMBL" id="EJF44896.1"/>
    </source>
</evidence>
<comment type="caution">
    <text evidence="3">The sequence shown here is derived from an EMBL/GenBank/DDBJ whole genome shotgun (WGS) entry which is preliminary data.</text>
</comment>
<reference evidence="3 4" key="1">
    <citation type="submission" date="2012-05" db="EMBL/GenBank/DDBJ databases">
        <authorList>
            <person name="Harkins D.M."/>
            <person name="Madupu R."/>
            <person name="Durkin A.S."/>
            <person name="Torralba M."/>
            <person name="Methe B."/>
            <person name="Sutton G.G."/>
            <person name="Nelson K.E."/>
        </authorList>
    </citation>
    <scope>NUCLEOTIDE SEQUENCE [LARGE SCALE GENOMIC DNA]</scope>
    <source>
        <strain evidence="3 4">F0489</strain>
    </source>
</reference>
<accession>J0X8A9</accession>
<keyword evidence="4" id="KW-1185">Reference proteome</keyword>
<dbReference type="eggNOG" id="ENOG5033ZYD">
    <property type="taxonomic scope" value="Bacteria"/>
</dbReference>
<dbReference type="EMBL" id="AKFT01000104">
    <property type="protein sequence ID" value="EJF44896.1"/>
    <property type="molecule type" value="Genomic_DNA"/>
</dbReference>
<dbReference type="AlphaFoldDB" id="J0X8A9"/>
<feature type="compositionally biased region" description="Polar residues" evidence="1">
    <location>
        <begin position="229"/>
        <end position="239"/>
    </location>
</feature>
<dbReference type="InterPro" id="IPR002372">
    <property type="entry name" value="PQQ_rpt_dom"/>
</dbReference>
<feature type="region of interest" description="Disordered" evidence="1">
    <location>
        <begin position="163"/>
        <end position="243"/>
    </location>
</feature>
<evidence type="ECO:0000256" key="1">
    <source>
        <dbReference type="SAM" id="MobiDB-lite"/>
    </source>
</evidence>
<feature type="region of interest" description="Disordered" evidence="1">
    <location>
        <begin position="49"/>
        <end position="85"/>
    </location>
</feature>
<dbReference type="PATRIC" id="fig|1125718.3.peg.1341"/>
<dbReference type="Proteomes" id="UP000002941">
    <property type="component" value="Unassembled WGS sequence"/>
</dbReference>
<evidence type="ECO:0000313" key="4">
    <source>
        <dbReference type="Proteomes" id="UP000002941"/>
    </source>
</evidence>
<feature type="domain" description="Pyrrolo-quinoline quinone repeat" evidence="2">
    <location>
        <begin position="252"/>
        <end position="381"/>
    </location>
</feature>
<proteinExistence type="predicted"/>
<protein>
    <recommendedName>
        <fullName evidence="2">Pyrrolo-quinoline quinone repeat domain-containing protein</fullName>
    </recommendedName>
</protein>
<gene>
    <name evidence="3" type="ORF">HMPREF1318_1432</name>
</gene>
<organism evidence="3 4">
    <name type="scientific">Actinomyces massiliensis F0489</name>
    <dbReference type="NCBI Taxonomy" id="1125718"/>
    <lineage>
        <taxon>Bacteria</taxon>
        <taxon>Bacillati</taxon>
        <taxon>Actinomycetota</taxon>
        <taxon>Actinomycetes</taxon>
        <taxon>Actinomycetales</taxon>
        <taxon>Actinomycetaceae</taxon>
        <taxon>Actinomyces</taxon>
    </lineage>
</organism>
<evidence type="ECO:0000259" key="2">
    <source>
        <dbReference type="Pfam" id="PF13360"/>
    </source>
</evidence>
<dbReference type="Pfam" id="PF13360">
    <property type="entry name" value="PQQ_2"/>
    <property type="match status" value="1"/>
</dbReference>
<feature type="compositionally biased region" description="Low complexity" evidence="1">
    <location>
        <begin position="182"/>
        <end position="222"/>
    </location>
</feature>
<sequence>MRRFGRTGGAVVVVTVVIVLALVGGTAWGAVRARSIQTHRTPPTVQAALDLSNLGDSPTPVPIGPEGPESRKNSQDSPDSEDSEETVVLASGQTRVLRVAQDGREALVGIDLASASGYPAWQAPVPDELVGQALNCDLAQDVLDCGDLLSIDLATGVNRASEPSALSASVPGPAPAGDSQTSAPDASPDPSADGSRSPAAGSTSTTSASSTAPARSARSARSVRLNDSDAGSASESTPLAVSPDGVLTADGATVKGLDLNGAAPVWAAHLEVPRTLIGIAMPMTRRVWVVSDGTTMAAIDSSTLLWSSPLPQGAAELNSLGVQDPPRWLVHQGAIVMAHPDGIVALDPVDGSTVWRVAGPVTSWSASGDALVVFNGSTASLLSFGKNSATATALPSSAPTTASAPDQEDLKNSTLEVPDLCKSAGSQDPATGKTLAAFVDGTATGTAPGAAPPSATMRALQPGVFDGSPVMIAVLRCYGGGNTAFDAIAVYDSDKALIGTVDHVMQDDIGETPDLVIENLRSVGNTVIYSVPGIKVAGDTACHACAGGAEATVTAQWDGDSLEVTDVLYRLPSGAVRIPATQDVQVAYDAIASDDEATAEDLVEQSVLNELDQHLGLGQDPASTVRAVQFPTGGRVVGCELAGPDGTPYSMSGNGQAVSAGTIACPVTTDDPTKPWLHPKPDQYGRRTYASWLILHADERGHYKVIGIGRTIA</sequence>
<name>J0X8A9_9ACTO</name>